<gene>
    <name evidence="10" type="ORF">SDC9_08473</name>
</gene>
<evidence type="ECO:0000256" key="6">
    <source>
        <dbReference type="ARBA" id="ARBA00023118"/>
    </source>
</evidence>
<evidence type="ECO:0000256" key="1">
    <source>
        <dbReference type="ARBA" id="ARBA00004236"/>
    </source>
</evidence>
<dbReference type="InterPro" id="IPR043760">
    <property type="entry name" value="PycTM_dom"/>
</dbReference>
<evidence type="ECO:0000256" key="5">
    <source>
        <dbReference type="ARBA" id="ARBA00022989"/>
    </source>
</evidence>
<reference evidence="10" key="1">
    <citation type="submission" date="2019-08" db="EMBL/GenBank/DDBJ databases">
        <authorList>
            <person name="Kucharzyk K."/>
            <person name="Murdoch R.W."/>
            <person name="Higgins S."/>
            <person name="Loffler F."/>
        </authorList>
    </citation>
    <scope>NUCLEOTIDE SEQUENCE</scope>
</reference>
<dbReference type="AlphaFoldDB" id="A0A644T7E7"/>
<proteinExistence type="predicted"/>
<feature type="transmembrane region" description="Helical" evidence="8">
    <location>
        <begin position="162"/>
        <end position="184"/>
    </location>
</feature>
<accession>A0A644T7E7</accession>
<keyword evidence="4" id="KW-0547">Nucleotide-binding</keyword>
<dbReference type="Pfam" id="PF18967">
    <property type="entry name" value="PycTM"/>
    <property type="match status" value="1"/>
</dbReference>
<dbReference type="EMBL" id="VSSQ01000019">
    <property type="protein sequence ID" value="MPL62853.1"/>
    <property type="molecule type" value="Genomic_DNA"/>
</dbReference>
<keyword evidence="3 8" id="KW-0812">Transmembrane</keyword>
<keyword evidence="2" id="KW-1003">Cell membrane</keyword>
<keyword evidence="5 8" id="KW-1133">Transmembrane helix</keyword>
<protein>
    <recommendedName>
        <fullName evidence="9">Pycsar effector protein domain-containing protein</fullName>
    </recommendedName>
</protein>
<comment type="subcellular location">
    <subcellularLocation>
        <location evidence="1">Cell membrane</location>
    </subcellularLocation>
</comment>
<sequence>MKNEDDSDYIEVNNSNCKNELLLDFMIKDYEHEIDRRNVLDNKSGSLIAFSGIILTFQGALTSFVFSNLNNWIIELKIIILLFFIGSLILYTASLYFFIKAYSVSKWLFVPSNNITYADFKDEDIEKEEIIVETIHFYNKSIDTNGESLYKKAEKIKKGMKFLQAGIIITVIYISLYCINLVIYQI</sequence>
<keyword evidence="6" id="KW-0051">Antiviral defense</keyword>
<evidence type="ECO:0000313" key="10">
    <source>
        <dbReference type="EMBL" id="MPL62853.1"/>
    </source>
</evidence>
<organism evidence="10">
    <name type="scientific">bioreactor metagenome</name>
    <dbReference type="NCBI Taxonomy" id="1076179"/>
    <lineage>
        <taxon>unclassified sequences</taxon>
        <taxon>metagenomes</taxon>
        <taxon>ecological metagenomes</taxon>
    </lineage>
</organism>
<name>A0A644T7E7_9ZZZZ</name>
<evidence type="ECO:0000259" key="9">
    <source>
        <dbReference type="Pfam" id="PF18967"/>
    </source>
</evidence>
<evidence type="ECO:0000256" key="3">
    <source>
        <dbReference type="ARBA" id="ARBA00022692"/>
    </source>
</evidence>
<evidence type="ECO:0000256" key="8">
    <source>
        <dbReference type="SAM" id="Phobius"/>
    </source>
</evidence>
<feature type="transmembrane region" description="Helical" evidence="8">
    <location>
        <begin position="78"/>
        <end position="99"/>
    </location>
</feature>
<evidence type="ECO:0000256" key="7">
    <source>
        <dbReference type="ARBA" id="ARBA00023136"/>
    </source>
</evidence>
<evidence type="ECO:0000256" key="2">
    <source>
        <dbReference type="ARBA" id="ARBA00022475"/>
    </source>
</evidence>
<feature type="domain" description="Pycsar effector protein" evidence="9">
    <location>
        <begin position="38"/>
        <end position="176"/>
    </location>
</feature>
<comment type="caution">
    <text evidence="10">The sequence shown here is derived from an EMBL/GenBank/DDBJ whole genome shotgun (WGS) entry which is preliminary data.</text>
</comment>
<feature type="transmembrane region" description="Helical" evidence="8">
    <location>
        <begin position="46"/>
        <end position="66"/>
    </location>
</feature>
<keyword evidence="7 8" id="KW-0472">Membrane</keyword>
<evidence type="ECO:0000256" key="4">
    <source>
        <dbReference type="ARBA" id="ARBA00022741"/>
    </source>
</evidence>